<sequence length="454" mass="52056">MFRARTFDSPGININSSAKAQCRFTAYWTRGPIRAWNATTFDWERETNEDLIILKRIKDSNNLTSNFINELSAYHKFSTCVSNVVHCFGISRCPSTRELIVVTSYAHDGDLRKFLSKNFGSFNWKQKIITLKDIASGLVTIHKAGLLHKDLHTGNILRNGSWTMISDLGLCWNNTSVAKDDKTIHGVLPYVAPEVLRGHTYTRAADVYSIGMIMYELWSGKQPFEEREFDVNLTLDICSGTRPEITSEIPDYYSLIMQACWNGDPKMRPTSRDLEKTFNAWIESISKRQLYCPEMNSTKRNADVNEKIKNDESATNSSIENTSSQPISPLSEVQHKTLEEQDKRHEILYQKYYNQRRIELAEQESKNKEIEPMNPMTWTGELKILADEIFGKSGIENKLEFVGPDSTREAYDKPDGIQGVVNDRLDGIMTVEIRPLRFFTKLLILLHLQNVSDL</sequence>
<dbReference type="GO" id="GO:0007165">
    <property type="term" value="P:signal transduction"/>
    <property type="evidence" value="ECO:0007669"/>
    <property type="project" value="TreeGrafter"/>
</dbReference>
<dbReference type="InterPro" id="IPR000719">
    <property type="entry name" value="Prot_kinase_dom"/>
</dbReference>
<dbReference type="PROSITE" id="PS50011">
    <property type="entry name" value="PROTEIN_KINASE_DOM"/>
    <property type="match status" value="1"/>
</dbReference>
<evidence type="ECO:0000259" key="2">
    <source>
        <dbReference type="PROSITE" id="PS50011"/>
    </source>
</evidence>
<organism evidence="3 4">
    <name type="scientific">Funneliformis geosporum</name>
    <dbReference type="NCBI Taxonomy" id="1117311"/>
    <lineage>
        <taxon>Eukaryota</taxon>
        <taxon>Fungi</taxon>
        <taxon>Fungi incertae sedis</taxon>
        <taxon>Mucoromycota</taxon>
        <taxon>Glomeromycotina</taxon>
        <taxon>Glomeromycetes</taxon>
        <taxon>Glomerales</taxon>
        <taxon>Glomeraceae</taxon>
        <taxon>Funneliformis</taxon>
    </lineage>
</organism>
<proteinExistence type="predicted"/>
<dbReference type="GO" id="GO:0004672">
    <property type="term" value="F:protein kinase activity"/>
    <property type="evidence" value="ECO:0007669"/>
    <property type="project" value="InterPro"/>
</dbReference>
<dbReference type="AlphaFoldDB" id="A0A9W4WUM2"/>
<dbReference type="Gene3D" id="1.10.510.10">
    <property type="entry name" value="Transferase(Phosphotransferase) domain 1"/>
    <property type="match status" value="1"/>
</dbReference>
<dbReference type="SUPFAM" id="SSF56112">
    <property type="entry name" value="Protein kinase-like (PK-like)"/>
    <property type="match status" value="1"/>
</dbReference>
<feature type="region of interest" description="Disordered" evidence="1">
    <location>
        <begin position="302"/>
        <end position="330"/>
    </location>
</feature>
<dbReference type="GO" id="GO:0005737">
    <property type="term" value="C:cytoplasm"/>
    <property type="evidence" value="ECO:0007669"/>
    <property type="project" value="TreeGrafter"/>
</dbReference>
<dbReference type="InterPro" id="IPR011009">
    <property type="entry name" value="Kinase-like_dom_sf"/>
</dbReference>
<dbReference type="InterPro" id="IPR001245">
    <property type="entry name" value="Ser-Thr/Tyr_kinase_cat_dom"/>
</dbReference>
<feature type="compositionally biased region" description="Basic and acidic residues" evidence="1">
    <location>
        <begin position="302"/>
        <end position="312"/>
    </location>
</feature>
<evidence type="ECO:0000313" key="3">
    <source>
        <dbReference type="EMBL" id="CAI2173339.1"/>
    </source>
</evidence>
<dbReference type="OrthoDB" id="1668230at2759"/>
<evidence type="ECO:0000313" key="4">
    <source>
        <dbReference type="Proteomes" id="UP001153678"/>
    </source>
</evidence>
<comment type="caution">
    <text evidence="3">The sequence shown here is derived from an EMBL/GenBank/DDBJ whole genome shotgun (WGS) entry which is preliminary data.</text>
</comment>
<dbReference type="PANTHER" id="PTHR23257">
    <property type="entry name" value="SERINE-THREONINE PROTEIN KINASE"/>
    <property type="match status" value="1"/>
</dbReference>
<dbReference type="Proteomes" id="UP001153678">
    <property type="component" value="Unassembled WGS sequence"/>
</dbReference>
<feature type="domain" description="Protein kinase" evidence="2">
    <location>
        <begin position="1"/>
        <end position="282"/>
    </location>
</feature>
<name>A0A9W4WUM2_9GLOM</name>
<dbReference type="InterPro" id="IPR050167">
    <property type="entry name" value="Ser_Thr_protein_kinase"/>
</dbReference>
<dbReference type="Pfam" id="PF07714">
    <property type="entry name" value="PK_Tyr_Ser-Thr"/>
    <property type="match status" value="1"/>
</dbReference>
<feature type="compositionally biased region" description="Polar residues" evidence="1">
    <location>
        <begin position="313"/>
        <end position="328"/>
    </location>
</feature>
<reference evidence="3" key="1">
    <citation type="submission" date="2022-08" db="EMBL/GenBank/DDBJ databases">
        <authorList>
            <person name="Kallberg Y."/>
            <person name="Tangrot J."/>
            <person name="Rosling A."/>
        </authorList>
    </citation>
    <scope>NUCLEOTIDE SEQUENCE</scope>
    <source>
        <strain evidence="3">Wild A</strain>
    </source>
</reference>
<keyword evidence="4" id="KW-1185">Reference proteome</keyword>
<evidence type="ECO:0000256" key="1">
    <source>
        <dbReference type="SAM" id="MobiDB-lite"/>
    </source>
</evidence>
<dbReference type="EMBL" id="CAMKVN010001051">
    <property type="protein sequence ID" value="CAI2173339.1"/>
    <property type="molecule type" value="Genomic_DNA"/>
</dbReference>
<dbReference type="GO" id="GO:0005524">
    <property type="term" value="F:ATP binding"/>
    <property type="evidence" value="ECO:0007669"/>
    <property type="project" value="InterPro"/>
</dbReference>
<accession>A0A9W4WUM2</accession>
<gene>
    <name evidence="3" type="ORF">FWILDA_LOCUS6036</name>
</gene>
<protein>
    <submittedName>
        <fullName evidence="3">15514_t:CDS:1</fullName>
    </submittedName>
</protein>